<organism evidence="3 4">
    <name type="scientific">Pseudodesulfovibrio senegalensis</name>
    <dbReference type="NCBI Taxonomy" id="1721087"/>
    <lineage>
        <taxon>Bacteria</taxon>
        <taxon>Pseudomonadati</taxon>
        <taxon>Thermodesulfobacteriota</taxon>
        <taxon>Desulfovibrionia</taxon>
        <taxon>Desulfovibrionales</taxon>
        <taxon>Desulfovibrionaceae</taxon>
    </lineage>
</organism>
<reference evidence="3 4" key="1">
    <citation type="journal article" date="2017" name="Int. J. Syst. Evol. Microbiol.">
        <title>Desulfovibrio senegalensis sp. nov., a mesophilic sulfate reducer isolated from marine sediment.</title>
        <authorList>
            <person name="Thioye A."/>
            <person name="Gam Z.B.A."/>
            <person name="Mbengue M."/>
            <person name="Cayol J.L."/>
            <person name="Joseph-Bartoli M."/>
            <person name="Toure-Kane C."/>
            <person name="Labat M."/>
        </authorList>
    </citation>
    <scope>NUCLEOTIDE SEQUENCE [LARGE SCALE GENOMIC DNA]</scope>
    <source>
        <strain evidence="3 4">DSM 101509</strain>
    </source>
</reference>
<comment type="caution">
    <text evidence="3">The sequence shown here is derived from an EMBL/GenBank/DDBJ whole genome shotgun (WGS) entry which is preliminary data.</text>
</comment>
<feature type="domain" description="DUF1980" evidence="2">
    <location>
        <begin position="159"/>
        <end position="234"/>
    </location>
</feature>
<dbReference type="EMBL" id="WAIE01000003">
    <property type="protein sequence ID" value="KAB1441626.1"/>
    <property type="molecule type" value="Genomic_DNA"/>
</dbReference>
<gene>
    <name evidence="3" type="ORF">F8A88_08475</name>
</gene>
<proteinExistence type="predicted"/>
<dbReference type="RefSeq" id="WP_151150719.1">
    <property type="nucleotide sequence ID" value="NZ_WAIE01000003.1"/>
</dbReference>
<evidence type="ECO:0000313" key="4">
    <source>
        <dbReference type="Proteomes" id="UP000438699"/>
    </source>
</evidence>
<dbReference type="Pfam" id="PF21537">
    <property type="entry name" value="DUF1980_C"/>
    <property type="match status" value="1"/>
</dbReference>
<evidence type="ECO:0000313" key="3">
    <source>
        <dbReference type="EMBL" id="KAB1441626.1"/>
    </source>
</evidence>
<dbReference type="InterPro" id="IPR048447">
    <property type="entry name" value="DUF1980_C"/>
</dbReference>
<name>A0A6N6N1C7_9BACT</name>
<protein>
    <recommendedName>
        <fullName evidence="2">DUF1980 domain-containing protein</fullName>
    </recommendedName>
</protein>
<dbReference type="Proteomes" id="UP000438699">
    <property type="component" value="Unassembled WGS sequence"/>
</dbReference>
<feature type="transmembrane region" description="Helical" evidence="1">
    <location>
        <begin position="38"/>
        <end position="57"/>
    </location>
</feature>
<feature type="transmembrane region" description="Helical" evidence="1">
    <location>
        <begin position="6"/>
        <end position="26"/>
    </location>
</feature>
<evidence type="ECO:0000259" key="2">
    <source>
        <dbReference type="Pfam" id="PF21537"/>
    </source>
</evidence>
<keyword evidence="4" id="KW-1185">Reference proteome</keyword>
<keyword evidence="1" id="KW-0812">Transmembrane</keyword>
<dbReference type="AlphaFoldDB" id="A0A6N6N1C7"/>
<evidence type="ECO:0000256" key="1">
    <source>
        <dbReference type="SAM" id="Phobius"/>
    </source>
</evidence>
<dbReference type="OrthoDB" id="5420656at2"/>
<feature type="transmembrane region" description="Helical" evidence="1">
    <location>
        <begin position="69"/>
        <end position="86"/>
    </location>
</feature>
<keyword evidence="1" id="KW-1133">Transmembrane helix</keyword>
<keyword evidence="1" id="KW-0472">Membrane</keyword>
<sequence>MSARLGAVIEGSLLACLGGFMLWLTLSGHSWQLLHPRFAVVNAVAGGVCVLLGGAFALRRVGPGTGLSFSRIACLALFLCLAFFSLRGVRVLSGGAGIVPASSDAVSFSGPMPGQGPGGSFDAGQPPPGSLTLEGLMPEQTARMVIGGVEYVRMNAAEMRMMADARPESLPGEIVWQGMVERTPELDALGMVAVFRVAIVCCLADAVAPGFAVAVDDPDRFSPGQWVRVAGRLEISPKPLPGDPQVPGVIATVLDRERVFRCRDIVPIERPGVPFVFEFRETEPFAY</sequence>
<accession>A0A6N6N1C7</accession>